<reference evidence="3" key="2">
    <citation type="submission" date="2022-07" db="EMBL/GenBank/DDBJ databases">
        <authorList>
            <person name="Goncalves M.F.M."/>
            <person name="Hilario S."/>
            <person name="Van De Peer Y."/>
            <person name="Esteves A.C."/>
            <person name="Alves A."/>
        </authorList>
    </citation>
    <scope>NUCLEOTIDE SEQUENCE</scope>
    <source>
        <strain evidence="3">MUM 19.33</strain>
    </source>
</reference>
<dbReference type="OrthoDB" id="5144514at2759"/>
<evidence type="ECO:0000256" key="1">
    <source>
        <dbReference type="SAM" id="MobiDB-lite"/>
    </source>
</evidence>
<dbReference type="PANTHER" id="PTHR36195:SF6">
    <property type="entry name" value="SECRETED THAUMATIN-LIKE PROTEIN CALA"/>
    <property type="match status" value="1"/>
</dbReference>
<feature type="signal peptide" evidence="2">
    <location>
        <begin position="1"/>
        <end position="21"/>
    </location>
</feature>
<dbReference type="InterPro" id="IPR006771">
    <property type="entry name" value="CetA-like"/>
</dbReference>
<dbReference type="EMBL" id="JAGIXG020000020">
    <property type="protein sequence ID" value="KAI6781613.1"/>
    <property type="molecule type" value="Genomic_DNA"/>
</dbReference>
<comment type="caution">
    <text evidence="3">The sequence shown here is derived from an EMBL/GenBank/DDBJ whole genome shotgun (WGS) entry which is preliminary data.</text>
</comment>
<gene>
    <name evidence="3" type="ORF">J7T54_005324</name>
</gene>
<dbReference type="PANTHER" id="PTHR36195">
    <property type="entry name" value="DOMAIN PROTEIN, PUTATIVE (AFU_ORTHOLOGUE AFUA_5G01990)-RELATED-RELATED"/>
    <property type="match status" value="1"/>
</dbReference>
<protein>
    <submittedName>
        <fullName evidence="3">Uncharacterized protein</fullName>
    </submittedName>
</protein>
<dbReference type="Proteomes" id="UP001055219">
    <property type="component" value="Unassembled WGS sequence"/>
</dbReference>
<evidence type="ECO:0000313" key="3">
    <source>
        <dbReference type="EMBL" id="KAI6781613.1"/>
    </source>
</evidence>
<sequence length="237" mass="25692">MFNSFLPSVMVVAILTPGAISNLMINNYCGAGVSMVKSKYGSCDHGPDGRCIRDGGVPWYLPRGTGQSILSHAWDGEAVSLKLSKDGSPPGVLQFEYSQTFGEWGGIWWDLSDLDGSGHGLVGTPFRNDNVGVTPTGSGSGQGTCVKIRCSAGSVCLDSYQHPDDPNTKYCPLDTGDMWLDLCMPPDLFYQQRVLVLDEKNKKNLTDTKPPPSLEDWAGPGGDHARRDAGYRMYFES</sequence>
<dbReference type="Pfam" id="PF04681">
    <property type="entry name" value="Bys1"/>
    <property type="match status" value="1"/>
</dbReference>
<keyword evidence="2" id="KW-0732">Signal</keyword>
<reference evidence="3" key="1">
    <citation type="journal article" date="2021" name="J Fungi (Basel)">
        <title>Genomic and Metabolomic Analyses of the Marine Fungus Emericellopsis cladophorae: Insights into Saltwater Adaptability Mechanisms and Its Biosynthetic Potential.</title>
        <authorList>
            <person name="Goncalves M.F.M."/>
            <person name="Hilario S."/>
            <person name="Van de Peer Y."/>
            <person name="Esteves A.C."/>
            <person name="Alves A."/>
        </authorList>
    </citation>
    <scope>NUCLEOTIDE SEQUENCE</scope>
    <source>
        <strain evidence="3">MUM 19.33</strain>
    </source>
</reference>
<dbReference type="AlphaFoldDB" id="A0A9P9Y1V0"/>
<evidence type="ECO:0000313" key="4">
    <source>
        <dbReference type="Proteomes" id="UP001055219"/>
    </source>
</evidence>
<keyword evidence="4" id="KW-1185">Reference proteome</keyword>
<feature type="region of interest" description="Disordered" evidence="1">
    <location>
        <begin position="202"/>
        <end position="223"/>
    </location>
</feature>
<dbReference type="RefSeq" id="XP_051362469.1">
    <property type="nucleotide sequence ID" value="XM_051506271.1"/>
</dbReference>
<accession>A0A9P9Y1V0</accession>
<evidence type="ECO:0000256" key="2">
    <source>
        <dbReference type="SAM" id="SignalP"/>
    </source>
</evidence>
<name>A0A9P9Y1V0_9HYPO</name>
<organism evidence="3 4">
    <name type="scientific">Emericellopsis cladophorae</name>
    <dbReference type="NCBI Taxonomy" id="2686198"/>
    <lineage>
        <taxon>Eukaryota</taxon>
        <taxon>Fungi</taxon>
        <taxon>Dikarya</taxon>
        <taxon>Ascomycota</taxon>
        <taxon>Pezizomycotina</taxon>
        <taxon>Sordariomycetes</taxon>
        <taxon>Hypocreomycetidae</taxon>
        <taxon>Hypocreales</taxon>
        <taxon>Bionectriaceae</taxon>
        <taxon>Emericellopsis</taxon>
    </lineage>
</organism>
<feature type="chain" id="PRO_5040107423" evidence="2">
    <location>
        <begin position="22"/>
        <end position="237"/>
    </location>
</feature>
<proteinExistence type="predicted"/>
<dbReference type="GeneID" id="75831809"/>